<feature type="transmembrane region" description="Helical" evidence="2">
    <location>
        <begin position="85"/>
        <end position="105"/>
    </location>
</feature>
<keyword evidence="4" id="KW-1185">Reference proteome</keyword>
<organism evidence="3 4">
    <name type="scientific">Pseudomonas viciae</name>
    <dbReference type="NCBI Taxonomy" id="2505979"/>
    <lineage>
        <taxon>Bacteria</taxon>
        <taxon>Pseudomonadati</taxon>
        <taxon>Pseudomonadota</taxon>
        <taxon>Gammaproteobacteria</taxon>
        <taxon>Pseudomonadales</taxon>
        <taxon>Pseudomonadaceae</taxon>
        <taxon>Pseudomonas</taxon>
    </lineage>
</organism>
<reference evidence="3 4" key="1">
    <citation type="journal article" date="2012" name="Appl. Soil Ecol.">
        <title>Isolation and characterization of new plant growth-promoting bacterial endophytes.</title>
        <authorList>
            <person name="Rashid S."/>
            <person name="Charles T.C."/>
            <person name="Glick B.R."/>
        </authorList>
    </citation>
    <scope>NUCLEOTIDE SEQUENCE [LARGE SCALE GENOMIC DNA]</scope>
    <source>
        <strain evidence="3 4">YsS1</strain>
    </source>
</reference>
<accession>A0ABY8PCB8</accession>
<proteinExistence type="predicted"/>
<evidence type="ECO:0008006" key="5">
    <source>
        <dbReference type="Google" id="ProtNLM"/>
    </source>
</evidence>
<evidence type="ECO:0000256" key="2">
    <source>
        <dbReference type="SAM" id="Phobius"/>
    </source>
</evidence>
<protein>
    <recommendedName>
        <fullName evidence="5">Transmembrane protein</fullName>
    </recommendedName>
</protein>
<evidence type="ECO:0000313" key="4">
    <source>
        <dbReference type="Proteomes" id="UP001227386"/>
    </source>
</evidence>
<dbReference type="EMBL" id="CP123771">
    <property type="protein sequence ID" value="WGO92870.1"/>
    <property type="molecule type" value="Genomic_DNA"/>
</dbReference>
<gene>
    <name evidence="3" type="ORF">QCD61_24815</name>
</gene>
<keyword evidence="2" id="KW-0812">Transmembrane</keyword>
<dbReference type="RefSeq" id="WP_280944437.1">
    <property type="nucleotide sequence ID" value="NZ_CP123771.1"/>
</dbReference>
<keyword evidence="2" id="KW-1133">Transmembrane helix</keyword>
<dbReference type="Proteomes" id="UP001227386">
    <property type="component" value="Chromosome"/>
</dbReference>
<sequence length="207" mass="23268">MKRKRPPRLVDSPFPTDTAASAPRHPPTWDCSSDVPRPGYLGTMLYAVAVLLALPVYGLAVLSMKLFHVGQSLSPIHTRVIEDPLFLTLMFISTFVAVCILKWLACAPEVLGFCFDERQQRLTFTQRRRARQSTEECVPYSDIHSIRPYITTASANVCHFEVCFAGANGKPIALRFGDVTVRDMAFHAAWLRQSIGERMQEVLDLDL</sequence>
<feature type="transmembrane region" description="Helical" evidence="2">
    <location>
        <begin position="44"/>
        <end position="64"/>
    </location>
</feature>
<keyword evidence="2" id="KW-0472">Membrane</keyword>
<feature type="region of interest" description="Disordered" evidence="1">
    <location>
        <begin position="1"/>
        <end position="30"/>
    </location>
</feature>
<evidence type="ECO:0000313" key="3">
    <source>
        <dbReference type="EMBL" id="WGO92870.1"/>
    </source>
</evidence>
<evidence type="ECO:0000256" key="1">
    <source>
        <dbReference type="SAM" id="MobiDB-lite"/>
    </source>
</evidence>
<name>A0ABY8PCB8_9PSED</name>